<dbReference type="EMBL" id="FCOA02000033">
    <property type="protein sequence ID" value="SAK88913.1"/>
    <property type="molecule type" value="Genomic_DNA"/>
</dbReference>
<comment type="similarity">
    <text evidence="1">Belongs to the metallo-beta-lactamase superfamily.</text>
</comment>
<sequence length="298" mass="33935">MWHTRIGAIEVMRVEEMLTPGFEPGFLLPDFTQEIMQEHPQLALPNFYHGESGKLMSSMHSWLLKTDKHVILIDTGCGNHKFRSHAAFQRFHQLDLPYLDRLADYGVRPEQVTLVINTHLHVDHVGWNTRLEGDAWVPTFPNARYIMGRAELAHWRDPEGGLRCHPMGAEVIVDSVDPVIEAGLVDLVDFNEEFLPGISVHPMQGHTAGQLAVRVHSRGETAYFTGDTFHHPIQVYQPDWSSRFCEDRAVANQTRRSLFEISAEEQALLFPAHFGFPHAGRVTRRGENFTFVPLESVN</sequence>
<feature type="domain" description="Metallo-beta-lactamase" evidence="5">
    <location>
        <begin position="58"/>
        <end position="273"/>
    </location>
</feature>
<evidence type="ECO:0000256" key="4">
    <source>
        <dbReference type="ARBA" id="ARBA00022833"/>
    </source>
</evidence>
<proteinExistence type="inferred from homology"/>
<evidence type="ECO:0000313" key="6">
    <source>
        <dbReference type="EMBL" id="SAK88913.1"/>
    </source>
</evidence>
<evidence type="ECO:0000256" key="2">
    <source>
        <dbReference type="ARBA" id="ARBA00022723"/>
    </source>
</evidence>
<dbReference type="InterPro" id="IPR051013">
    <property type="entry name" value="MBL_superfamily_lactonases"/>
</dbReference>
<dbReference type="STRING" id="1777140.AWB79_06346"/>
<dbReference type="OrthoDB" id="5443440at2"/>
<dbReference type="PANTHER" id="PTHR42978:SF6">
    <property type="entry name" value="QUORUM-QUENCHING LACTONASE YTNP-RELATED"/>
    <property type="match status" value="1"/>
</dbReference>
<keyword evidence="3" id="KW-0378">Hydrolase</keyword>
<evidence type="ECO:0000256" key="3">
    <source>
        <dbReference type="ARBA" id="ARBA00022801"/>
    </source>
</evidence>
<organism evidence="6 7">
    <name type="scientific">Caballeronia hypogeia</name>
    <dbReference type="NCBI Taxonomy" id="1777140"/>
    <lineage>
        <taxon>Bacteria</taxon>
        <taxon>Pseudomonadati</taxon>
        <taxon>Pseudomonadota</taxon>
        <taxon>Betaproteobacteria</taxon>
        <taxon>Burkholderiales</taxon>
        <taxon>Burkholderiaceae</taxon>
        <taxon>Caballeronia</taxon>
    </lineage>
</organism>
<dbReference type="SMART" id="SM00849">
    <property type="entry name" value="Lactamase_B"/>
    <property type="match status" value="1"/>
</dbReference>
<dbReference type="Pfam" id="PF00753">
    <property type="entry name" value="Lactamase_B"/>
    <property type="match status" value="1"/>
</dbReference>
<dbReference type="RefSeq" id="WP_063963595.1">
    <property type="nucleotide sequence ID" value="NZ_FCOA02000033.1"/>
</dbReference>
<dbReference type="PANTHER" id="PTHR42978">
    <property type="entry name" value="QUORUM-QUENCHING LACTONASE YTNP-RELATED-RELATED"/>
    <property type="match status" value="1"/>
</dbReference>
<evidence type="ECO:0000256" key="1">
    <source>
        <dbReference type="ARBA" id="ARBA00007749"/>
    </source>
</evidence>
<dbReference type="AlphaFoldDB" id="A0A158D334"/>
<gene>
    <name evidence="6" type="ORF">AWB79_06346</name>
</gene>
<dbReference type="GO" id="GO:0016787">
    <property type="term" value="F:hydrolase activity"/>
    <property type="evidence" value="ECO:0007669"/>
    <property type="project" value="UniProtKB-KW"/>
</dbReference>
<dbReference type="GO" id="GO:0046872">
    <property type="term" value="F:metal ion binding"/>
    <property type="evidence" value="ECO:0007669"/>
    <property type="project" value="UniProtKB-KW"/>
</dbReference>
<reference evidence="6" key="1">
    <citation type="submission" date="2016-01" db="EMBL/GenBank/DDBJ databases">
        <authorList>
            <person name="Peeters C."/>
        </authorList>
    </citation>
    <scope>NUCLEOTIDE SEQUENCE</scope>
    <source>
        <strain evidence="6">LMG 29322</strain>
    </source>
</reference>
<keyword evidence="2" id="KW-0479">Metal-binding</keyword>
<dbReference type="Proteomes" id="UP000054851">
    <property type="component" value="Unassembled WGS sequence"/>
</dbReference>
<protein>
    <submittedName>
        <fullName evidence="6">Beta-lactamase-like protein</fullName>
    </submittedName>
</protein>
<dbReference type="Gene3D" id="3.60.15.10">
    <property type="entry name" value="Ribonuclease Z/Hydroxyacylglutathione hydrolase-like"/>
    <property type="match status" value="1"/>
</dbReference>
<keyword evidence="4" id="KW-0862">Zinc</keyword>
<dbReference type="CDD" id="cd16277">
    <property type="entry name" value="metallo-hydrolase-like_MBL-fold"/>
    <property type="match status" value="1"/>
</dbReference>
<dbReference type="SUPFAM" id="SSF56281">
    <property type="entry name" value="Metallo-hydrolase/oxidoreductase"/>
    <property type="match status" value="1"/>
</dbReference>
<accession>A0A158D334</accession>
<dbReference type="InterPro" id="IPR036866">
    <property type="entry name" value="RibonucZ/Hydroxyglut_hydro"/>
</dbReference>
<comment type="caution">
    <text evidence="6">The sequence shown here is derived from an EMBL/GenBank/DDBJ whole genome shotgun (WGS) entry which is preliminary data.</text>
</comment>
<dbReference type="InterPro" id="IPR001279">
    <property type="entry name" value="Metallo-B-lactamas"/>
</dbReference>
<evidence type="ECO:0000313" key="7">
    <source>
        <dbReference type="Proteomes" id="UP000054851"/>
    </source>
</evidence>
<evidence type="ECO:0000259" key="5">
    <source>
        <dbReference type="SMART" id="SM00849"/>
    </source>
</evidence>
<keyword evidence="7" id="KW-1185">Reference proteome</keyword>
<name>A0A158D334_9BURK</name>